<keyword evidence="7" id="KW-1185">Reference proteome</keyword>
<keyword evidence="3 4" id="KW-0472">Membrane</keyword>
<sequence>MTAPRAPKTSPGSVVDRRSQKGLDWLNFFVANLQTAFGPFIAVYLTSAHWTQGQIGLVLTVGSVTAMASQVPAGAAVDMLRNKHAAASLAIIAIVLSCLLLAVFPDRLPVTAAEILHGFASCMLNPAIAAITLSVVAAGVAAQEAELRASTARAAAEAGLTAAVAMTEAGDPMMAASGMALSERPAAASPSSVPANIAIAQDVEARAAAEAAAPAHAALGERFGRNASFGSIGNAVAAGLMGGVGYLVSARATFFLGALLALPGLIALRMIARVPEPAAQAPKGAASDEMIAAKPKGGVRALLRDRRLAAFAVCVVLYHLGNGGMLTLAAGEVTRNAGHLAELVIAACILLPQILGAYLSPKIGRWAGIFGRRPVMMVAFAAVPLRGILLAVSPSPVLIVAVQMLDAVSSAAFGVMMPLVAADLSRGTGRFNLCMGLLGLAMGIGASFSTSLAGLVADRSLRAGFLVLAASGLLCVTAVAVLFRETAPGPLQPVWRSLRKGGRIG</sequence>
<organism evidence="6 7">
    <name type="scientific">Endosaccharibacter trunci</name>
    <dbReference type="NCBI Taxonomy" id="2812733"/>
    <lineage>
        <taxon>Bacteria</taxon>
        <taxon>Pseudomonadati</taxon>
        <taxon>Pseudomonadota</taxon>
        <taxon>Alphaproteobacteria</taxon>
        <taxon>Acetobacterales</taxon>
        <taxon>Acetobacteraceae</taxon>
        <taxon>Endosaccharibacter</taxon>
    </lineage>
</organism>
<dbReference type="RefSeq" id="WP_422865146.1">
    <property type="nucleotide sequence ID" value="NZ_JAMSKV010000014.1"/>
</dbReference>
<dbReference type="SUPFAM" id="SSF103473">
    <property type="entry name" value="MFS general substrate transporter"/>
    <property type="match status" value="2"/>
</dbReference>
<dbReference type="Gene3D" id="1.20.1250.20">
    <property type="entry name" value="MFS general substrate transporter like domains"/>
    <property type="match status" value="2"/>
</dbReference>
<dbReference type="PANTHER" id="PTHR23539">
    <property type="entry name" value="MFS TRANSPORTER"/>
    <property type="match status" value="1"/>
</dbReference>
<feature type="transmembrane region" description="Helical" evidence="4">
    <location>
        <begin position="463"/>
        <end position="483"/>
    </location>
</feature>
<evidence type="ECO:0000259" key="5">
    <source>
        <dbReference type="PROSITE" id="PS50850"/>
    </source>
</evidence>
<feature type="transmembrane region" description="Helical" evidence="4">
    <location>
        <begin position="25"/>
        <end position="47"/>
    </location>
</feature>
<feature type="transmembrane region" description="Helical" evidence="4">
    <location>
        <begin position="116"/>
        <end position="141"/>
    </location>
</feature>
<protein>
    <submittedName>
        <fullName evidence="6">MFS transporter</fullName>
    </submittedName>
</protein>
<feature type="transmembrane region" description="Helical" evidence="4">
    <location>
        <begin position="433"/>
        <end position="457"/>
    </location>
</feature>
<dbReference type="InterPro" id="IPR036259">
    <property type="entry name" value="MFS_trans_sf"/>
</dbReference>
<evidence type="ECO:0000256" key="1">
    <source>
        <dbReference type="ARBA" id="ARBA00022692"/>
    </source>
</evidence>
<feature type="transmembrane region" description="Helical" evidence="4">
    <location>
        <begin position="85"/>
        <end position="104"/>
    </location>
</feature>
<dbReference type="Pfam" id="PF07690">
    <property type="entry name" value="MFS_1"/>
    <property type="match status" value="2"/>
</dbReference>
<evidence type="ECO:0000313" key="7">
    <source>
        <dbReference type="Proteomes" id="UP001524587"/>
    </source>
</evidence>
<reference evidence="6 7" key="1">
    <citation type="submission" date="2022-06" db="EMBL/GenBank/DDBJ databases">
        <title>Endosaccharibacter gen. nov., sp. nov., endophytic bacteria isolated from sugarcane.</title>
        <authorList>
            <person name="Pitiwittayakul N."/>
            <person name="Yukphan P."/>
            <person name="Charoenyingcharoen P."/>
            <person name="Tanasupawat S."/>
        </authorList>
    </citation>
    <scope>NUCLEOTIDE SEQUENCE [LARGE SCALE GENOMIC DNA]</scope>
    <source>
        <strain evidence="6 7">KSS8</strain>
    </source>
</reference>
<dbReference type="InterPro" id="IPR020846">
    <property type="entry name" value="MFS_dom"/>
</dbReference>
<dbReference type="PROSITE" id="PS50850">
    <property type="entry name" value="MFS"/>
    <property type="match status" value="1"/>
</dbReference>
<feature type="transmembrane region" description="Helical" evidence="4">
    <location>
        <begin position="308"/>
        <end position="331"/>
    </location>
</feature>
<feature type="transmembrane region" description="Helical" evidence="4">
    <location>
        <begin position="254"/>
        <end position="272"/>
    </location>
</feature>
<feature type="transmembrane region" description="Helical" evidence="4">
    <location>
        <begin position="343"/>
        <end position="361"/>
    </location>
</feature>
<evidence type="ECO:0000313" key="6">
    <source>
        <dbReference type="EMBL" id="MCQ8279660.1"/>
    </source>
</evidence>
<evidence type="ECO:0000256" key="3">
    <source>
        <dbReference type="ARBA" id="ARBA00023136"/>
    </source>
</evidence>
<dbReference type="Proteomes" id="UP001524587">
    <property type="component" value="Unassembled WGS sequence"/>
</dbReference>
<name>A0ABT1WB73_9PROT</name>
<feature type="transmembrane region" description="Helical" evidence="4">
    <location>
        <begin position="373"/>
        <end position="392"/>
    </location>
</feature>
<gene>
    <name evidence="6" type="ORF">NFI95_14540</name>
</gene>
<keyword evidence="2 4" id="KW-1133">Transmembrane helix</keyword>
<dbReference type="PANTHER" id="PTHR23539:SF1">
    <property type="entry name" value="MAJOR FACILITATOR SUPERFAMILY (MFS) PROFILE DOMAIN-CONTAINING PROTEIN"/>
    <property type="match status" value="1"/>
</dbReference>
<feature type="transmembrane region" description="Helical" evidence="4">
    <location>
        <begin position="53"/>
        <end position="73"/>
    </location>
</feature>
<feature type="transmembrane region" description="Helical" evidence="4">
    <location>
        <begin position="229"/>
        <end position="248"/>
    </location>
</feature>
<accession>A0ABT1WB73</accession>
<comment type="caution">
    <text evidence="6">The sequence shown here is derived from an EMBL/GenBank/DDBJ whole genome shotgun (WGS) entry which is preliminary data.</text>
</comment>
<dbReference type="InterPro" id="IPR011701">
    <property type="entry name" value="MFS"/>
</dbReference>
<keyword evidence="1 4" id="KW-0812">Transmembrane</keyword>
<dbReference type="EMBL" id="JAMSKV010000014">
    <property type="protein sequence ID" value="MCQ8279660.1"/>
    <property type="molecule type" value="Genomic_DNA"/>
</dbReference>
<evidence type="ECO:0000256" key="2">
    <source>
        <dbReference type="ARBA" id="ARBA00022989"/>
    </source>
</evidence>
<feature type="domain" description="Major facilitator superfamily (MFS) profile" evidence="5">
    <location>
        <begin position="307"/>
        <end position="505"/>
    </location>
</feature>
<evidence type="ECO:0000256" key="4">
    <source>
        <dbReference type="SAM" id="Phobius"/>
    </source>
</evidence>
<proteinExistence type="predicted"/>